<dbReference type="OrthoDB" id="2489132at2"/>
<organism evidence="8 9">
    <name type="scientific">Halovibrio salipaludis</name>
    <dbReference type="NCBI Taxonomy" id="2032626"/>
    <lineage>
        <taxon>Bacteria</taxon>
        <taxon>Pseudomonadati</taxon>
        <taxon>Pseudomonadota</taxon>
        <taxon>Gammaproteobacteria</taxon>
        <taxon>Oceanospirillales</taxon>
        <taxon>Halomonadaceae</taxon>
        <taxon>Halovibrio</taxon>
    </lineage>
</organism>
<feature type="transmembrane region" description="Helical" evidence="6">
    <location>
        <begin position="113"/>
        <end position="131"/>
    </location>
</feature>
<name>A0A2A2EZP9_9GAMM</name>
<comment type="caution">
    <text evidence="8">The sequence shown here is derived from an EMBL/GenBank/DDBJ whole genome shotgun (WGS) entry which is preliminary data.</text>
</comment>
<evidence type="ECO:0000256" key="4">
    <source>
        <dbReference type="PROSITE-ProRule" id="PRU00284"/>
    </source>
</evidence>
<proteinExistence type="inferred from homology"/>
<dbReference type="SUPFAM" id="SSF58104">
    <property type="entry name" value="Methyl-accepting chemotaxis protein (MCP) signaling domain"/>
    <property type="match status" value="1"/>
</dbReference>
<comment type="subcellular location">
    <subcellularLocation>
        <location evidence="1">Membrane</location>
    </subcellularLocation>
</comment>
<dbReference type="PANTHER" id="PTHR32089">
    <property type="entry name" value="METHYL-ACCEPTING CHEMOTAXIS PROTEIN MCPB"/>
    <property type="match status" value="1"/>
</dbReference>
<dbReference type="GO" id="GO:0006935">
    <property type="term" value="P:chemotaxis"/>
    <property type="evidence" value="ECO:0007669"/>
    <property type="project" value="InterPro"/>
</dbReference>
<feature type="domain" description="Methyl-accepting transducer" evidence="7">
    <location>
        <begin position="230"/>
        <end position="466"/>
    </location>
</feature>
<keyword evidence="2 4" id="KW-0807">Transducer</keyword>
<dbReference type="RefSeq" id="WP_095618414.1">
    <property type="nucleotide sequence ID" value="NZ_NSKD01000008.1"/>
</dbReference>
<comment type="similarity">
    <text evidence="3">Belongs to the methyl-accepting chemotaxis (MCP) protein family.</text>
</comment>
<gene>
    <name evidence="8" type="ORF">CK501_14250</name>
</gene>
<dbReference type="InterPro" id="IPR004089">
    <property type="entry name" value="MCPsignal_dom"/>
</dbReference>
<dbReference type="PANTHER" id="PTHR32089:SF112">
    <property type="entry name" value="LYSOZYME-LIKE PROTEIN-RELATED"/>
    <property type="match status" value="1"/>
</dbReference>
<dbReference type="Pfam" id="PF00015">
    <property type="entry name" value="MCPsignal"/>
    <property type="match status" value="1"/>
</dbReference>
<dbReference type="PRINTS" id="PR00260">
    <property type="entry name" value="CHEMTRNSDUCR"/>
</dbReference>
<evidence type="ECO:0000259" key="7">
    <source>
        <dbReference type="PROSITE" id="PS50111"/>
    </source>
</evidence>
<keyword evidence="6" id="KW-0472">Membrane</keyword>
<dbReference type="AlphaFoldDB" id="A0A2A2EZP9"/>
<dbReference type="GO" id="GO:0004888">
    <property type="term" value="F:transmembrane signaling receptor activity"/>
    <property type="evidence" value="ECO:0007669"/>
    <property type="project" value="InterPro"/>
</dbReference>
<accession>A0A2A2EZP9</accession>
<dbReference type="EMBL" id="NSKD01000008">
    <property type="protein sequence ID" value="PAU77849.1"/>
    <property type="molecule type" value="Genomic_DNA"/>
</dbReference>
<dbReference type="GO" id="GO:0016020">
    <property type="term" value="C:membrane"/>
    <property type="evidence" value="ECO:0007669"/>
    <property type="project" value="UniProtKB-SubCell"/>
</dbReference>
<feature type="transmembrane region" description="Helical" evidence="6">
    <location>
        <begin position="41"/>
        <end position="60"/>
    </location>
</feature>
<dbReference type="InterPro" id="IPR004090">
    <property type="entry name" value="Chemotax_Me-accpt_rcpt"/>
</dbReference>
<evidence type="ECO:0000256" key="3">
    <source>
        <dbReference type="ARBA" id="ARBA00029447"/>
    </source>
</evidence>
<dbReference type="Gene3D" id="1.10.287.950">
    <property type="entry name" value="Methyl-accepting chemotaxis protein"/>
    <property type="match status" value="1"/>
</dbReference>
<reference evidence="8 9" key="1">
    <citation type="submission" date="2017-08" db="EMBL/GenBank/DDBJ databases">
        <title>Halovibrio sewagensis sp. nov., isolated from wastewater of high salinity.</title>
        <authorList>
            <person name="Dong X."/>
            <person name="Zhang G."/>
        </authorList>
    </citation>
    <scope>NUCLEOTIDE SEQUENCE [LARGE SCALE GENOMIC DNA]</scope>
    <source>
        <strain evidence="8 9">YL5-2</strain>
    </source>
</reference>
<protein>
    <submittedName>
        <fullName evidence="8">Chemotaxis protein</fullName>
    </submittedName>
</protein>
<evidence type="ECO:0000256" key="6">
    <source>
        <dbReference type="SAM" id="Phobius"/>
    </source>
</evidence>
<dbReference type="GO" id="GO:0007165">
    <property type="term" value="P:signal transduction"/>
    <property type="evidence" value="ECO:0007669"/>
    <property type="project" value="UniProtKB-KW"/>
</dbReference>
<keyword evidence="9" id="KW-1185">Reference proteome</keyword>
<dbReference type="PROSITE" id="PS50111">
    <property type="entry name" value="CHEMOTAXIS_TRANSDUC_2"/>
    <property type="match status" value="1"/>
</dbReference>
<evidence type="ECO:0000313" key="8">
    <source>
        <dbReference type="EMBL" id="PAU77849.1"/>
    </source>
</evidence>
<keyword evidence="6" id="KW-0812">Transmembrane</keyword>
<feature type="transmembrane region" description="Helical" evidence="6">
    <location>
        <begin position="151"/>
        <end position="175"/>
    </location>
</feature>
<evidence type="ECO:0000256" key="2">
    <source>
        <dbReference type="ARBA" id="ARBA00023224"/>
    </source>
</evidence>
<evidence type="ECO:0000313" key="9">
    <source>
        <dbReference type="Proteomes" id="UP000218896"/>
    </source>
</evidence>
<feature type="transmembrane region" description="Helical" evidence="6">
    <location>
        <begin position="17"/>
        <end position="35"/>
    </location>
</feature>
<dbReference type="SMART" id="SM00283">
    <property type="entry name" value="MA"/>
    <property type="match status" value="1"/>
</dbReference>
<evidence type="ECO:0000256" key="5">
    <source>
        <dbReference type="SAM" id="MobiDB-lite"/>
    </source>
</evidence>
<keyword evidence="6" id="KW-1133">Transmembrane helix</keyword>
<sequence length="505" mass="53621">MTTLNQQAHERLPNDRLMLGLLLAHVPVVGLIIPWGYETTAFALTASVVLGLLVALAYAVLKGQRGFSIVVAAAFMAFSAIMIQAQMGRIEMHFHIFGALAFVILYRDWLPVVAGALVIAVHHLVMTALQLEGVSVGGMPLMIFSHDCSWGVAFLHAAFVVFEASVLVFLARLLGAEKERTHRMRELVERVAGDGDLGVRLDAGGQDASATAFDRLMEQFEGLVRDATGLSRRLQSVSGNVDELSQGTLAAADNLQGQTTQAASAMEQMSSSVRGVADNAAQGSEAATRAAARVGASRQDADQAHQVTRASNEAMEQASSVIRRLSDQVAEIHGAVSAINEISDQTNLLALNAAIEAARAGEHGRGFAVVADEVRSLSQRTQSFTQQVQSIVAQLNEGSEQALAAIDMGTTRSGEALQQMERVSEGAQELETLVNDLSGLSQQIAAAAEQQSSAADEISGSVQSAADENRTVAEKSGQTRESAAELRAVATEMDQLLSGFSIRRD</sequence>
<evidence type="ECO:0000256" key="1">
    <source>
        <dbReference type="ARBA" id="ARBA00004370"/>
    </source>
</evidence>
<feature type="region of interest" description="Disordered" evidence="5">
    <location>
        <begin position="451"/>
        <end position="485"/>
    </location>
</feature>
<dbReference type="Proteomes" id="UP000218896">
    <property type="component" value="Unassembled WGS sequence"/>
</dbReference>
<feature type="transmembrane region" description="Helical" evidence="6">
    <location>
        <begin position="67"/>
        <end position="84"/>
    </location>
</feature>